<dbReference type="EMBL" id="SAYU02000081">
    <property type="protein sequence ID" value="NHA69883.1"/>
    <property type="molecule type" value="Genomic_DNA"/>
</dbReference>
<accession>A0A8T6R8M5</accession>
<proteinExistence type="predicted"/>
<keyword evidence="4" id="KW-1185">Reference proteome</keyword>
<reference evidence="3" key="1">
    <citation type="submission" date="2020-03" db="EMBL/GenBank/DDBJ databases">
        <title>Phycicoccus flavus sp. nov., a novel endophytic actinobacterium isolated from branch of Kandelia candel.</title>
        <authorList>
            <person name="Tuo L."/>
        </authorList>
    </citation>
    <scope>NUCLEOTIDE SEQUENCE</scope>
    <source>
        <strain evidence="3">CMS6Z-2</strain>
    </source>
</reference>
<feature type="transmembrane region" description="Helical" evidence="2">
    <location>
        <begin position="156"/>
        <end position="177"/>
    </location>
</feature>
<keyword evidence="2" id="KW-0472">Membrane</keyword>
<gene>
    <name evidence="3" type="ORF">EPD83_017730</name>
</gene>
<organism evidence="3 4">
    <name type="scientific">Phycicoccus flavus</name>
    <dbReference type="NCBI Taxonomy" id="2502783"/>
    <lineage>
        <taxon>Bacteria</taxon>
        <taxon>Bacillati</taxon>
        <taxon>Actinomycetota</taxon>
        <taxon>Actinomycetes</taxon>
        <taxon>Micrococcales</taxon>
        <taxon>Intrasporangiaceae</taxon>
        <taxon>Phycicoccus</taxon>
    </lineage>
</organism>
<feature type="compositionally biased region" description="Low complexity" evidence="1">
    <location>
        <begin position="51"/>
        <end position="62"/>
    </location>
</feature>
<dbReference type="Proteomes" id="UP000287866">
    <property type="component" value="Unassembled WGS sequence"/>
</dbReference>
<dbReference type="AlphaFoldDB" id="A0A8T6R8M5"/>
<evidence type="ECO:0000256" key="2">
    <source>
        <dbReference type="SAM" id="Phobius"/>
    </source>
</evidence>
<evidence type="ECO:0000313" key="4">
    <source>
        <dbReference type="Proteomes" id="UP000287866"/>
    </source>
</evidence>
<feature type="transmembrane region" description="Helical" evidence="2">
    <location>
        <begin position="183"/>
        <end position="200"/>
    </location>
</feature>
<feature type="compositionally biased region" description="Basic and acidic residues" evidence="1">
    <location>
        <begin position="1"/>
        <end position="11"/>
    </location>
</feature>
<dbReference type="RefSeq" id="WP_165566947.1">
    <property type="nucleotide sequence ID" value="NZ_SAYU02000081.1"/>
</dbReference>
<feature type="compositionally biased region" description="Low complexity" evidence="1">
    <location>
        <begin position="32"/>
        <end position="44"/>
    </location>
</feature>
<feature type="region of interest" description="Disordered" evidence="1">
    <location>
        <begin position="1"/>
        <end position="62"/>
    </location>
</feature>
<comment type="caution">
    <text evidence="3">The sequence shown here is derived from an EMBL/GenBank/DDBJ whole genome shotgun (WGS) entry which is preliminary data.</text>
</comment>
<feature type="transmembrane region" description="Helical" evidence="2">
    <location>
        <begin position="72"/>
        <end position="92"/>
    </location>
</feature>
<sequence length="216" mass="22729">MSHDDPSRHEPFGTPPGSGRPPHGEPGPGDRPGPQQDPYGGYSAAPPPQNPYGGAPAAAPAGPVTRPRSMDLAVLLMRVGAGLTLLSLLFVFTASSEIRTAIQDGMAESGSAVDPGTVDAFVALGYVVGTVFTVGAAAMWLWMAWANGKGRSWARIVATVLFGISLLFFLLGLLQAAPVLERLLGVVQQLVGLGAVVLMFRRESSEWYRAMSAPRY</sequence>
<keyword evidence="2" id="KW-1133">Transmembrane helix</keyword>
<keyword evidence="2" id="KW-0812">Transmembrane</keyword>
<evidence type="ECO:0000256" key="1">
    <source>
        <dbReference type="SAM" id="MobiDB-lite"/>
    </source>
</evidence>
<name>A0A8T6R8M5_9MICO</name>
<evidence type="ECO:0000313" key="3">
    <source>
        <dbReference type="EMBL" id="NHA69883.1"/>
    </source>
</evidence>
<feature type="transmembrane region" description="Helical" evidence="2">
    <location>
        <begin position="120"/>
        <end position="144"/>
    </location>
</feature>
<protein>
    <submittedName>
        <fullName evidence="3">Uncharacterized protein</fullName>
    </submittedName>
</protein>